<evidence type="ECO:0000313" key="1">
    <source>
        <dbReference type="EMBL" id="MBM6948568.1"/>
    </source>
</evidence>
<organism evidence="1 2">
    <name type="scientific">Mordavella massiliensis</name>
    <dbReference type="NCBI Taxonomy" id="1871024"/>
    <lineage>
        <taxon>Bacteria</taxon>
        <taxon>Bacillati</taxon>
        <taxon>Bacillota</taxon>
        <taxon>Clostridia</taxon>
        <taxon>Eubacteriales</taxon>
        <taxon>Clostridiaceae</taxon>
        <taxon>Mordavella</taxon>
    </lineage>
</organism>
<accession>A0A938XDA9</accession>
<dbReference type="AlphaFoldDB" id="A0A938XDA9"/>
<name>A0A938XDA9_9CLOT</name>
<gene>
    <name evidence="1" type="ORF">H6A20_07840</name>
</gene>
<comment type="caution">
    <text evidence="1">The sequence shown here is derived from an EMBL/GenBank/DDBJ whole genome shotgun (WGS) entry which is preliminary data.</text>
</comment>
<reference evidence="1" key="2">
    <citation type="journal article" date="2021" name="Sci. Rep.">
        <title>The distribution of antibiotic resistance genes in chicken gut microbiota commensals.</title>
        <authorList>
            <person name="Juricova H."/>
            <person name="Matiasovicova J."/>
            <person name="Kubasova T."/>
            <person name="Cejkova D."/>
            <person name="Rychlik I."/>
        </authorList>
    </citation>
    <scope>NUCLEOTIDE SEQUENCE</scope>
    <source>
        <strain evidence="1">An582</strain>
    </source>
</reference>
<evidence type="ECO:0000313" key="2">
    <source>
        <dbReference type="Proteomes" id="UP000705508"/>
    </source>
</evidence>
<dbReference type="RefSeq" id="WP_204906584.1">
    <property type="nucleotide sequence ID" value="NZ_JACJKS010000009.1"/>
</dbReference>
<reference evidence="1" key="1">
    <citation type="submission" date="2020-08" db="EMBL/GenBank/DDBJ databases">
        <authorList>
            <person name="Cejkova D."/>
            <person name="Kubasova T."/>
            <person name="Jahodarova E."/>
            <person name="Rychlik I."/>
        </authorList>
    </citation>
    <scope>NUCLEOTIDE SEQUENCE</scope>
    <source>
        <strain evidence="1">An582</strain>
    </source>
</reference>
<protein>
    <submittedName>
        <fullName evidence="1">Uncharacterized protein</fullName>
    </submittedName>
</protein>
<dbReference type="Proteomes" id="UP000705508">
    <property type="component" value="Unassembled WGS sequence"/>
</dbReference>
<sequence>MKQFIRYLYEYQDGRRIRNVGFVKVEQADVSTVVHIHGKGLHLAGDRKLKVYIFYMEEGQCIGIWQGDIENVNPAVNYRLTFTPEDTGRVCLYPRIEGIILENGGCRRFAAVWDDMPVAVEKMRLWKDEPEPDLAELLQQNAAGAQEDPAEKAGEETGIFTDGQKISDAGQQDKDRNICCMKIRRRDIAQLKRCEWRLANNSFLLHGYYSYHHLLLVQEEDQWLLGVPGIYHPREAQAAEAFGFPRFLRIDEQAVELSEDEQNRDDDFGYWCRPVRR</sequence>
<dbReference type="EMBL" id="JACJKS010000009">
    <property type="protein sequence ID" value="MBM6948568.1"/>
    <property type="molecule type" value="Genomic_DNA"/>
</dbReference>
<proteinExistence type="predicted"/>